<dbReference type="AlphaFoldDB" id="A0A371EGZ7"/>
<dbReference type="EMBL" id="QJKJ01013996">
    <property type="protein sequence ID" value="RDX65276.1"/>
    <property type="molecule type" value="Genomic_DNA"/>
</dbReference>
<feature type="domain" description="Formyl transferase N-terminal" evidence="5">
    <location>
        <begin position="221"/>
        <end position="294"/>
    </location>
</feature>
<dbReference type="PANTHER" id="PTHR11138">
    <property type="entry name" value="METHIONYL-TRNA FORMYLTRANSFERASE"/>
    <property type="match status" value="1"/>
</dbReference>
<evidence type="ECO:0000313" key="8">
    <source>
        <dbReference type="Proteomes" id="UP000257109"/>
    </source>
</evidence>
<dbReference type="InterPro" id="IPR011034">
    <property type="entry name" value="Formyl_transferase-like_C_sf"/>
</dbReference>
<organism evidence="7 8">
    <name type="scientific">Mucuna pruriens</name>
    <name type="common">Velvet bean</name>
    <name type="synonym">Dolichos pruriens</name>
    <dbReference type="NCBI Taxonomy" id="157652"/>
    <lineage>
        <taxon>Eukaryota</taxon>
        <taxon>Viridiplantae</taxon>
        <taxon>Streptophyta</taxon>
        <taxon>Embryophyta</taxon>
        <taxon>Tracheophyta</taxon>
        <taxon>Spermatophyta</taxon>
        <taxon>Magnoliopsida</taxon>
        <taxon>eudicotyledons</taxon>
        <taxon>Gunneridae</taxon>
        <taxon>Pentapetalae</taxon>
        <taxon>rosids</taxon>
        <taxon>fabids</taxon>
        <taxon>Fabales</taxon>
        <taxon>Fabaceae</taxon>
        <taxon>Papilionoideae</taxon>
        <taxon>50 kb inversion clade</taxon>
        <taxon>NPAAA clade</taxon>
        <taxon>indigoferoid/millettioid clade</taxon>
        <taxon>Phaseoleae</taxon>
        <taxon>Mucuna</taxon>
    </lineage>
</organism>
<dbReference type="PANTHER" id="PTHR11138:SF5">
    <property type="entry name" value="METHIONYL-TRNA FORMYLTRANSFERASE, MITOCHONDRIAL"/>
    <property type="match status" value="1"/>
</dbReference>
<evidence type="ECO:0000259" key="5">
    <source>
        <dbReference type="Pfam" id="PF00551"/>
    </source>
</evidence>
<dbReference type="InterPro" id="IPR044135">
    <property type="entry name" value="Met-tRNA-FMT_C"/>
</dbReference>
<keyword evidence="3" id="KW-0808">Transferase</keyword>
<evidence type="ECO:0000256" key="2">
    <source>
        <dbReference type="ARBA" id="ARBA00012261"/>
    </source>
</evidence>
<gene>
    <name evidence="7" type="primary">fmt</name>
    <name evidence="7" type="ORF">CR513_56078</name>
</gene>
<dbReference type="Proteomes" id="UP000257109">
    <property type="component" value="Unassembled WGS sequence"/>
</dbReference>
<comment type="caution">
    <text evidence="7">The sequence shown here is derived from an EMBL/GenBank/DDBJ whole genome shotgun (WGS) entry which is preliminary data.</text>
</comment>
<dbReference type="EC" id="2.1.2.9" evidence="2"/>
<evidence type="ECO:0000256" key="3">
    <source>
        <dbReference type="ARBA" id="ARBA00022679"/>
    </source>
</evidence>
<dbReference type="InterPro" id="IPR005793">
    <property type="entry name" value="Formyl_trans_C"/>
</dbReference>
<dbReference type="InterPro" id="IPR002376">
    <property type="entry name" value="Formyl_transf_N"/>
</dbReference>
<dbReference type="FunFam" id="3.10.25.10:FF:000005">
    <property type="entry name" value="Methionyl-tRNA formyltransferase"/>
    <property type="match status" value="1"/>
</dbReference>
<accession>A0A371EGZ7</accession>
<dbReference type="SUPFAM" id="SSF53328">
    <property type="entry name" value="Formyltransferase"/>
    <property type="match status" value="2"/>
</dbReference>
<keyword evidence="8" id="KW-1185">Reference proteome</keyword>
<dbReference type="GO" id="GO:0004479">
    <property type="term" value="F:methionyl-tRNA formyltransferase activity"/>
    <property type="evidence" value="ECO:0007669"/>
    <property type="project" value="UniProtKB-EC"/>
</dbReference>
<dbReference type="Gene3D" id="3.40.50.170">
    <property type="entry name" value="Formyl transferase, N-terminal domain"/>
    <property type="match status" value="1"/>
</dbReference>
<feature type="non-terminal residue" evidence="7">
    <location>
        <position position="1"/>
    </location>
</feature>
<dbReference type="GO" id="GO:0005739">
    <property type="term" value="C:mitochondrion"/>
    <property type="evidence" value="ECO:0007669"/>
    <property type="project" value="TreeGrafter"/>
</dbReference>
<proteinExistence type="inferred from homology"/>
<evidence type="ECO:0000259" key="6">
    <source>
        <dbReference type="Pfam" id="PF02911"/>
    </source>
</evidence>
<dbReference type="STRING" id="157652.A0A371EGZ7"/>
<evidence type="ECO:0000256" key="1">
    <source>
        <dbReference type="ARBA" id="ARBA00010699"/>
    </source>
</evidence>
<dbReference type="InterPro" id="IPR037022">
    <property type="entry name" value="Formyl_trans_C_sf"/>
</dbReference>
<feature type="domain" description="Formyl transferase C-terminal" evidence="6">
    <location>
        <begin position="324"/>
        <end position="432"/>
    </location>
</feature>
<name>A0A371EGZ7_MUCPR</name>
<sequence length="440" mass="47731">MSSTTTITTTTTTTMIRRLCCLQSASPSVPLSSKKKPLVLLGAPQVSAIVLDTLLNASTCPDSLFEVAAIVTQPAARRDRGKKLSLSPLATHALDRGFSADLIFTPERPGDVPNYSNYCALPTLLLSHPTQSLQDTFLSNLKALQPHLCITAAYGNILPTKFLDIPSLGLSLPSISIPLLHIYLYHAFPNTYFTLQNLSYTTKAYTSNTPISKFPLANISGTVNIHPSLLPLYRGAAPVQRALLDGVKETGVSLAFTVRALDAGPIIATETIQVDDQIKAPDLLELLFHKGSELLIGELPSIFDGSARVKAQPQDHSKATLAPKINPDESWLFFDQEASMLHNKVRAFSGWPGTRARVLVAEKNGQQKTLEIKIITTRVCNHESVQFDEADDVAFVEGALVFPCGRGTALEVLEVQLPGKKVVNAAAFWNGLRGQKLKKL</sequence>
<dbReference type="SUPFAM" id="SSF50486">
    <property type="entry name" value="FMT C-terminal domain-like"/>
    <property type="match status" value="1"/>
</dbReference>
<evidence type="ECO:0000313" key="7">
    <source>
        <dbReference type="EMBL" id="RDX65276.1"/>
    </source>
</evidence>
<dbReference type="Gene3D" id="3.10.25.10">
    <property type="entry name" value="Formyl transferase, C-terminal domain"/>
    <property type="match status" value="1"/>
</dbReference>
<evidence type="ECO:0000256" key="4">
    <source>
        <dbReference type="ARBA" id="ARBA00022917"/>
    </source>
</evidence>
<dbReference type="InterPro" id="IPR036477">
    <property type="entry name" value="Formyl_transf_N_sf"/>
</dbReference>
<keyword evidence="4" id="KW-0648">Protein biosynthesis</keyword>
<dbReference type="InterPro" id="IPR041711">
    <property type="entry name" value="Met-tRNA-FMT_N"/>
</dbReference>
<dbReference type="CDD" id="cd08704">
    <property type="entry name" value="Met_tRNA_FMT_C"/>
    <property type="match status" value="1"/>
</dbReference>
<comment type="similarity">
    <text evidence="1">Belongs to the Fmt family.</text>
</comment>
<dbReference type="Pfam" id="PF00551">
    <property type="entry name" value="Formyl_trans_N"/>
    <property type="match status" value="1"/>
</dbReference>
<dbReference type="OrthoDB" id="10268103at2759"/>
<dbReference type="CDD" id="cd08646">
    <property type="entry name" value="FMT_core_Met-tRNA-FMT_N"/>
    <property type="match status" value="1"/>
</dbReference>
<dbReference type="Pfam" id="PF02911">
    <property type="entry name" value="Formyl_trans_C"/>
    <property type="match status" value="1"/>
</dbReference>
<protein>
    <recommendedName>
        <fullName evidence="2">methionyl-tRNA formyltransferase</fullName>
        <ecNumber evidence="2">2.1.2.9</ecNumber>
    </recommendedName>
</protein>
<reference evidence="7" key="1">
    <citation type="submission" date="2018-05" db="EMBL/GenBank/DDBJ databases">
        <title>Draft genome of Mucuna pruriens seed.</title>
        <authorList>
            <person name="Nnadi N.E."/>
            <person name="Vos R."/>
            <person name="Hasami M.H."/>
            <person name="Devisetty U.K."/>
            <person name="Aguiy J.C."/>
        </authorList>
    </citation>
    <scope>NUCLEOTIDE SEQUENCE [LARGE SCALE GENOMIC DNA]</scope>
    <source>
        <strain evidence="7">JCA_2017</strain>
    </source>
</reference>